<dbReference type="PROSITE" id="PS50937">
    <property type="entry name" value="HTH_MERR_2"/>
    <property type="match status" value="1"/>
</dbReference>
<dbReference type="EMBL" id="BJCC01000015">
    <property type="protein sequence ID" value="GCF94132.1"/>
    <property type="molecule type" value="Genomic_DNA"/>
</dbReference>
<dbReference type="InterPro" id="IPR000551">
    <property type="entry name" value="MerR-type_HTH_dom"/>
</dbReference>
<dbReference type="PANTHER" id="PTHR30204:SF98">
    <property type="entry name" value="HTH-TYPE TRANSCRIPTIONAL REGULATOR ADHR"/>
    <property type="match status" value="1"/>
</dbReference>
<dbReference type="AlphaFoldDB" id="A0A4P5PEQ9"/>
<keyword evidence="1" id="KW-0238">DNA-binding</keyword>
<gene>
    <name evidence="3" type="ORF">NRIC_20230</name>
</gene>
<evidence type="ECO:0000259" key="2">
    <source>
        <dbReference type="PROSITE" id="PS50937"/>
    </source>
</evidence>
<sequence>MNYTASEAAKKLGLTKDGLRYYEKEGLVPAIRRNDAGHRMYSESDIEWLYLIRCLRDTDMPIAKIKEYVSLLLQGGSESLSKRRTILQEHQDYILKKMQTYQQLSQMIDQKITFYDHALESKDPAVTCMNYNDEWEQFKSLIRGAEND</sequence>
<dbReference type="CDD" id="cd01109">
    <property type="entry name" value="HTH_YyaN"/>
    <property type="match status" value="1"/>
</dbReference>
<keyword evidence="4" id="KW-1185">Reference proteome</keyword>
<evidence type="ECO:0000256" key="1">
    <source>
        <dbReference type="ARBA" id="ARBA00023125"/>
    </source>
</evidence>
<accession>A0A4P5PEQ9</accession>
<dbReference type="Proteomes" id="UP000290567">
    <property type="component" value="Unassembled WGS sequence"/>
</dbReference>
<feature type="domain" description="HTH merR-type" evidence="2">
    <location>
        <begin position="2"/>
        <end position="71"/>
    </location>
</feature>
<dbReference type="PANTHER" id="PTHR30204">
    <property type="entry name" value="REDOX-CYCLING DRUG-SENSING TRANSCRIPTIONAL ACTIVATOR SOXR"/>
    <property type="match status" value="1"/>
</dbReference>
<name>A0A4P5PEQ9_9ENTE</name>
<dbReference type="GO" id="GO:0003677">
    <property type="term" value="F:DNA binding"/>
    <property type="evidence" value="ECO:0007669"/>
    <property type="project" value="UniProtKB-KW"/>
</dbReference>
<evidence type="ECO:0000313" key="4">
    <source>
        <dbReference type="Proteomes" id="UP000290567"/>
    </source>
</evidence>
<dbReference type="RefSeq" id="WP_175580057.1">
    <property type="nucleotide sequence ID" value="NZ_BJCC01000015.1"/>
</dbReference>
<dbReference type="GO" id="GO:0003700">
    <property type="term" value="F:DNA-binding transcription factor activity"/>
    <property type="evidence" value="ECO:0007669"/>
    <property type="project" value="InterPro"/>
</dbReference>
<dbReference type="InterPro" id="IPR047057">
    <property type="entry name" value="MerR_fam"/>
</dbReference>
<dbReference type="Gene3D" id="1.10.1660.10">
    <property type="match status" value="1"/>
</dbReference>
<dbReference type="PROSITE" id="PS00552">
    <property type="entry name" value="HTH_MERR_1"/>
    <property type="match status" value="1"/>
</dbReference>
<organism evidence="3 4">
    <name type="scientific">Enterococcus florum</name>
    <dbReference type="NCBI Taxonomy" id="2480627"/>
    <lineage>
        <taxon>Bacteria</taxon>
        <taxon>Bacillati</taxon>
        <taxon>Bacillota</taxon>
        <taxon>Bacilli</taxon>
        <taxon>Lactobacillales</taxon>
        <taxon>Enterococcaceae</taxon>
        <taxon>Enterococcus</taxon>
    </lineage>
</organism>
<dbReference type="SUPFAM" id="SSF46955">
    <property type="entry name" value="Putative DNA-binding domain"/>
    <property type="match status" value="1"/>
</dbReference>
<protein>
    <submittedName>
        <fullName evidence="3">MerR family transcriptional regulator</fullName>
    </submittedName>
</protein>
<dbReference type="Pfam" id="PF13411">
    <property type="entry name" value="MerR_1"/>
    <property type="match status" value="1"/>
</dbReference>
<proteinExistence type="predicted"/>
<reference evidence="4" key="1">
    <citation type="submission" date="2019-02" db="EMBL/GenBank/DDBJ databases">
        <title>Draft genome sequence of Enterococcus sp. Gos25-1.</title>
        <authorList>
            <person name="Tanaka N."/>
            <person name="Shiwa Y."/>
            <person name="Fujita N."/>
        </authorList>
    </citation>
    <scope>NUCLEOTIDE SEQUENCE [LARGE SCALE GENOMIC DNA]</scope>
    <source>
        <strain evidence="4">Gos25-1</strain>
    </source>
</reference>
<dbReference type="InterPro" id="IPR009061">
    <property type="entry name" value="DNA-bd_dom_put_sf"/>
</dbReference>
<evidence type="ECO:0000313" key="3">
    <source>
        <dbReference type="EMBL" id="GCF94132.1"/>
    </source>
</evidence>
<comment type="caution">
    <text evidence="3">The sequence shown here is derived from an EMBL/GenBank/DDBJ whole genome shotgun (WGS) entry which is preliminary data.</text>
</comment>
<dbReference type="SMART" id="SM00422">
    <property type="entry name" value="HTH_MERR"/>
    <property type="match status" value="1"/>
</dbReference>